<keyword evidence="4" id="KW-1185">Reference proteome</keyword>
<sequence>MQSFFSFLMDWANSEDYSEYISGYIIENNKFETFRNDLAKIREGVILYSGLTHNPNLNEIGSWKSELNIFLDTEMLYHFAGYNGILFKSNFDDFFNLVTEINQKSKKKLIRLRYFSEVKDRIERFFTKAEYIVRGQGAPDPRTTAMLTVIEGCKNSSDVNEKKTEFYEFLKRNGITEESGPTVSDEDNFKYNIIDLETIKDLSDEFGQDISENISALNYISILRKENNQKNFYNIPYILLTGNSTTAKVAWHAKVKDEGTVPLATNLYWITNKFWFKLNKGFGENAFPNSLSIITKAQTNLSSILNESVGAKFDELNTQFKNGELTEEQAKARLVNLRSQARKPEEIKQDEIKSILSTISEDSIERFMREQEISKKQAEMHCQENTELKAEIERKKAEIKQTEMKKNKAEQQALSTSLNSYEMLLAEKKESNDTLRKNKEFYDRIVNKKINTHKGIIALVVVGYYIVTFGLIYKYSWNVMEQFTYIINGAMPIVLFFLYSLIFEKKPNILEYIPAKKEKIRSLVYSDFNFEVEKLETLPLEIADLEKKINDIKST</sequence>
<comment type="caution">
    <text evidence="3">The sequence shown here is derived from an EMBL/GenBank/DDBJ whole genome shotgun (WGS) entry which is preliminary data.</text>
</comment>
<accession>A0A7W0HMC7</accession>
<keyword evidence="2" id="KW-0472">Membrane</keyword>
<dbReference type="AlphaFoldDB" id="A0A7W0HMC7"/>
<evidence type="ECO:0000256" key="2">
    <source>
        <dbReference type="SAM" id="Phobius"/>
    </source>
</evidence>
<feature type="transmembrane region" description="Helical" evidence="2">
    <location>
        <begin position="456"/>
        <end position="477"/>
    </location>
</feature>
<keyword evidence="2" id="KW-0812">Transmembrane</keyword>
<dbReference type="Proteomes" id="UP000525298">
    <property type="component" value="Unassembled WGS sequence"/>
</dbReference>
<keyword evidence="2" id="KW-1133">Transmembrane helix</keyword>
<evidence type="ECO:0000256" key="1">
    <source>
        <dbReference type="SAM" id="Coils"/>
    </source>
</evidence>
<dbReference type="RefSeq" id="WP_181552823.1">
    <property type="nucleotide sequence ID" value="NZ_JACDUS010000020.1"/>
</dbReference>
<reference evidence="3 4" key="1">
    <citation type="submission" date="2020-07" db="EMBL/GenBank/DDBJ databases">
        <title>Genomic Encyclopedia of Type Strains, Phase IV (KMG-IV): sequencing the most valuable type-strain genomes for metagenomic binning, comparative biology and taxonomic classification.</title>
        <authorList>
            <person name="Goeker M."/>
        </authorList>
    </citation>
    <scope>NUCLEOTIDE SEQUENCE [LARGE SCALE GENOMIC DNA]</scope>
    <source>
        <strain evidence="3 4">DSM 17721</strain>
    </source>
</reference>
<evidence type="ECO:0000313" key="4">
    <source>
        <dbReference type="Proteomes" id="UP000525298"/>
    </source>
</evidence>
<proteinExistence type="predicted"/>
<name>A0A7W0HMC7_9BACT</name>
<dbReference type="EMBL" id="JACDUS010000020">
    <property type="protein sequence ID" value="MBA2883218.1"/>
    <property type="molecule type" value="Genomic_DNA"/>
</dbReference>
<protein>
    <submittedName>
        <fullName evidence="3">Uncharacterized protein</fullName>
    </submittedName>
</protein>
<organism evidence="3 4">
    <name type="scientific">Desulfosalsimonas propionicica</name>
    <dbReference type="NCBI Taxonomy" id="332175"/>
    <lineage>
        <taxon>Bacteria</taxon>
        <taxon>Pseudomonadati</taxon>
        <taxon>Thermodesulfobacteriota</taxon>
        <taxon>Desulfobacteria</taxon>
        <taxon>Desulfobacterales</taxon>
        <taxon>Desulfosalsimonadaceae</taxon>
        <taxon>Desulfosalsimonas</taxon>
    </lineage>
</organism>
<feature type="transmembrane region" description="Helical" evidence="2">
    <location>
        <begin position="483"/>
        <end position="503"/>
    </location>
</feature>
<evidence type="ECO:0000313" key="3">
    <source>
        <dbReference type="EMBL" id="MBA2883218.1"/>
    </source>
</evidence>
<gene>
    <name evidence="3" type="ORF">HNR65_003580</name>
</gene>
<keyword evidence="1" id="KW-0175">Coiled coil</keyword>
<feature type="coiled-coil region" evidence="1">
    <location>
        <begin position="378"/>
        <end position="438"/>
    </location>
</feature>